<dbReference type="HAMAP" id="MF_00265">
    <property type="entry name" value="VapC_Nob1"/>
    <property type="match status" value="1"/>
</dbReference>
<sequence length="133" mass="14121">MGGVILLDANVLIAITDANDAHHRAARELVTEADEELASHALTAAEVLLRAAQRGVEEALLRILRDRLGVTVLDGLGPAWPLTVARTRAHTGLRHPDALVLATAEHLDAAVATFDDALARAADRAGRLYRASP</sequence>
<feature type="binding site" evidence="6">
    <location>
        <position position="97"/>
    </location>
    <ligand>
        <name>Mg(2+)</name>
        <dbReference type="ChEBI" id="CHEBI:18420"/>
    </ligand>
</feature>
<dbReference type="EC" id="3.1.-.-" evidence="6"/>
<comment type="cofactor">
    <cofactor evidence="6">
        <name>Mg(2+)</name>
        <dbReference type="ChEBI" id="CHEBI:18420"/>
    </cofactor>
</comment>
<evidence type="ECO:0000256" key="1">
    <source>
        <dbReference type="ARBA" id="ARBA00022649"/>
    </source>
</evidence>
<reference evidence="8 9" key="1">
    <citation type="journal article" date="2017" name="New Microbes New Infect">
        <title>Genome sequence of 'Leucobacter massiliensis' sp. nov. isolated from human pharynx after travel to the 2014 Hajj.</title>
        <authorList>
            <person name="Leangapichart T."/>
            <person name="Gautret P."/>
            <person name="Nguyen T.T."/>
            <person name="Armstrong N."/>
            <person name="Rolain J.M."/>
        </authorList>
    </citation>
    <scope>NUCLEOTIDE SEQUENCE [LARGE SCALE GENOMIC DNA]</scope>
    <source>
        <strain evidence="8 9">122RC15</strain>
    </source>
</reference>
<accession>A0A2S9QK95</accession>
<dbReference type="AlphaFoldDB" id="A0A2S9QK95"/>
<comment type="function">
    <text evidence="6">Toxic component of a toxin-antitoxin (TA) system. An RNase.</text>
</comment>
<keyword evidence="2 6" id="KW-0540">Nuclease</keyword>
<dbReference type="Pfam" id="PF01850">
    <property type="entry name" value="PIN"/>
    <property type="match status" value="1"/>
</dbReference>
<dbReference type="GO" id="GO:0090729">
    <property type="term" value="F:toxin activity"/>
    <property type="evidence" value="ECO:0007669"/>
    <property type="project" value="UniProtKB-KW"/>
</dbReference>
<dbReference type="GO" id="GO:0000287">
    <property type="term" value="F:magnesium ion binding"/>
    <property type="evidence" value="ECO:0007669"/>
    <property type="project" value="UniProtKB-UniRule"/>
</dbReference>
<evidence type="ECO:0000256" key="6">
    <source>
        <dbReference type="HAMAP-Rule" id="MF_00265"/>
    </source>
</evidence>
<feature type="binding site" evidence="6">
    <location>
        <position position="8"/>
    </location>
    <ligand>
        <name>Mg(2+)</name>
        <dbReference type="ChEBI" id="CHEBI:18420"/>
    </ligand>
</feature>
<dbReference type="InterPro" id="IPR029060">
    <property type="entry name" value="PIN-like_dom_sf"/>
</dbReference>
<dbReference type="InterPro" id="IPR022907">
    <property type="entry name" value="VapC_family"/>
</dbReference>
<keyword evidence="1 6" id="KW-1277">Toxin-antitoxin system</keyword>
<dbReference type="Proteomes" id="UP000238650">
    <property type="component" value="Unassembled WGS sequence"/>
</dbReference>
<dbReference type="Gene3D" id="3.40.50.1010">
    <property type="entry name" value="5'-nuclease"/>
    <property type="match status" value="1"/>
</dbReference>
<keyword evidence="4 6" id="KW-0378">Hydrolase</keyword>
<proteinExistence type="inferred from homology"/>
<keyword evidence="9" id="KW-1185">Reference proteome</keyword>
<evidence type="ECO:0000256" key="3">
    <source>
        <dbReference type="ARBA" id="ARBA00022723"/>
    </source>
</evidence>
<gene>
    <name evidence="6" type="primary">vapC</name>
    <name evidence="8" type="ORF">B4915_13855</name>
</gene>
<dbReference type="InterPro" id="IPR002716">
    <property type="entry name" value="PIN_dom"/>
</dbReference>
<name>A0A2S9QK95_9MICO</name>
<dbReference type="GO" id="GO:0004540">
    <property type="term" value="F:RNA nuclease activity"/>
    <property type="evidence" value="ECO:0007669"/>
    <property type="project" value="InterPro"/>
</dbReference>
<dbReference type="SUPFAM" id="SSF88723">
    <property type="entry name" value="PIN domain-like"/>
    <property type="match status" value="1"/>
</dbReference>
<feature type="domain" description="PIN" evidence="7">
    <location>
        <begin position="5"/>
        <end position="122"/>
    </location>
</feature>
<evidence type="ECO:0000256" key="5">
    <source>
        <dbReference type="ARBA" id="ARBA00022842"/>
    </source>
</evidence>
<evidence type="ECO:0000313" key="8">
    <source>
        <dbReference type="EMBL" id="PRI10005.1"/>
    </source>
</evidence>
<evidence type="ECO:0000256" key="4">
    <source>
        <dbReference type="ARBA" id="ARBA00022801"/>
    </source>
</evidence>
<organism evidence="8 9">
    <name type="scientific">Leucobacter massiliensis</name>
    <dbReference type="NCBI Taxonomy" id="1686285"/>
    <lineage>
        <taxon>Bacteria</taxon>
        <taxon>Bacillati</taxon>
        <taxon>Actinomycetota</taxon>
        <taxon>Actinomycetes</taxon>
        <taxon>Micrococcales</taxon>
        <taxon>Microbacteriaceae</taxon>
        <taxon>Leucobacter</taxon>
    </lineage>
</organism>
<comment type="caution">
    <text evidence="8">The sequence shown here is derived from an EMBL/GenBank/DDBJ whole genome shotgun (WGS) entry which is preliminary data.</text>
</comment>
<keyword evidence="5 6" id="KW-0460">Magnesium</keyword>
<evidence type="ECO:0000313" key="9">
    <source>
        <dbReference type="Proteomes" id="UP000238650"/>
    </source>
</evidence>
<evidence type="ECO:0000259" key="7">
    <source>
        <dbReference type="Pfam" id="PF01850"/>
    </source>
</evidence>
<keyword evidence="3 6" id="KW-0479">Metal-binding</keyword>
<dbReference type="EMBL" id="MWZD01000024">
    <property type="protein sequence ID" value="PRI10005.1"/>
    <property type="molecule type" value="Genomic_DNA"/>
</dbReference>
<keyword evidence="6" id="KW-0800">Toxin</keyword>
<protein>
    <recommendedName>
        <fullName evidence="6">Ribonuclease VapC</fullName>
        <shortName evidence="6">RNase VapC</shortName>
        <ecNumber evidence="6">3.1.-.-</ecNumber>
    </recommendedName>
    <alternativeName>
        <fullName evidence="6">Toxin VapC</fullName>
    </alternativeName>
</protein>
<dbReference type="OrthoDB" id="3696351at2"/>
<comment type="similarity">
    <text evidence="6">Belongs to the PINc/VapC protein family.</text>
</comment>
<dbReference type="GO" id="GO:0016787">
    <property type="term" value="F:hydrolase activity"/>
    <property type="evidence" value="ECO:0007669"/>
    <property type="project" value="UniProtKB-KW"/>
</dbReference>
<evidence type="ECO:0000256" key="2">
    <source>
        <dbReference type="ARBA" id="ARBA00022722"/>
    </source>
</evidence>